<evidence type="ECO:0000313" key="2">
    <source>
        <dbReference type="EMBL" id="KAK2171467.1"/>
    </source>
</evidence>
<reference evidence="2" key="1">
    <citation type="journal article" date="2023" name="Mol. Biol. Evol.">
        <title>Third-Generation Sequencing Reveals the Adaptive Role of the Epigenome in Three Deep-Sea Polychaetes.</title>
        <authorList>
            <person name="Perez M."/>
            <person name="Aroh O."/>
            <person name="Sun Y."/>
            <person name="Lan Y."/>
            <person name="Juniper S.K."/>
            <person name="Young C.R."/>
            <person name="Angers B."/>
            <person name="Qian P.Y."/>
        </authorList>
    </citation>
    <scope>NUCLEOTIDE SEQUENCE</scope>
    <source>
        <strain evidence="2">R07B-5</strain>
    </source>
</reference>
<evidence type="ECO:0000313" key="3">
    <source>
        <dbReference type="Proteomes" id="UP001209878"/>
    </source>
</evidence>
<keyword evidence="3" id="KW-1185">Reference proteome</keyword>
<feature type="chain" id="PRO_5042181875" description="Secreted protein" evidence="1">
    <location>
        <begin position="17"/>
        <end position="105"/>
    </location>
</feature>
<feature type="signal peptide" evidence="1">
    <location>
        <begin position="1"/>
        <end position="16"/>
    </location>
</feature>
<keyword evidence="1" id="KW-0732">Signal</keyword>
<name>A0AAD9KHW6_RIDPI</name>
<organism evidence="2 3">
    <name type="scientific">Ridgeia piscesae</name>
    <name type="common">Tubeworm</name>
    <dbReference type="NCBI Taxonomy" id="27915"/>
    <lineage>
        <taxon>Eukaryota</taxon>
        <taxon>Metazoa</taxon>
        <taxon>Spiralia</taxon>
        <taxon>Lophotrochozoa</taxon>
        <taxon>Annelida</taxon>
        <taxon>Polychaeta</taxon>
        <taxon>Sedentaria</taxon>
        <taxon>Canalipalpata</taxon>
        <taxon>Sabellida</taxon>
        <taxon>Siboglinidae</taxon>
        <taxon>Ridgeia</taxon>
    </lineage>
</organism>
<proteinExistence type="predicted"/>
<evidence type="ECO:0000256" key="1">
    <source>
        <dbReference type="SAM" id="SignalP"/>
    </source>
</evidence>
<dbReference type="AlphaFoldDB" id="A0AAD9KHW6"/>
<dbReference type="EMBL" id="JAODUO010001061">
    <property type="protein sequence ID" value="KAK2171467.1"/>
    <property type="molecule type" value="Genomic_DNA"/>
</dbReference>
<accession>A0AAD9KHW6</accession>
<protein>
    <recommendedName>
        <fullName evidence="4">Secreted protein</fullName>
    </recommendedName>
</protein>
<evidence type="ECO:0008006" key="4">
    <source>
        <dbReference type="Google" id="ProtNLM"/>
    </source>
</evidence>
<dbReference type="Proteomes" id="UP001209878">
    <property type="component" value="Unassembled WGS sequence"/>
</dbReference>
<sequence>MFICVILVVLIAAIECNKVILYCVSLKADSLICVAGRCPLRYQCPIVTVQLVTWVRQEGHVLFVRQDCLLQDRTFWLPGNIDIPPDNRDVCSVQIRTKILTVTQN</sequence>
<comment type="caution">
    <text evidence="2">The sequence shown here is derived from an EMBL/GenBank/DDBJ whole genome shotgun (WGS) entry which is preliminary data.</text>
</comment>
<gene>
    <name evidence="2" type="ORF">NP493_1062g00063</name>
</gene>